<reference evidence="1 2" key="1">
    <citation type="journal article" date="2015" name="Environ. Microbiol.">
        <title>Novel viral genomes identified from six metagenomes reveal wide distribution of archaeal viruses and high viral diversity in terrestrial hot springs.</title>
        <authorList>
            <person name="Gudbergsdottir S.R."/>
            <person name="Menzel P."/>
            <person name="Krogh A."/>
            <person name="Young M."/>
            <person name="Peng X."/>
        </authorList>
    </citation>
    <scope>NUCLEOTIDE SEQUENCE [LARGE SCALE GENOMIC DNA]</scope>
    <source>
        <strain evidence="1 2">ABV2</strain>
    </source>
</reference>
<dbReference type="OrthoDB" id="40282at10239"/>
<keyword evidence="2" id="KW-1185">Reference proteome</keyword>
<evidence type="ECO:0000313" key="2">
    <source>
        <dbReference type="Proteomes" id="UP000202536"/>
    </source>
</evidence>
<accession>A0A0N9NW70</accession>
<dbReference type="EMBL" id="KP282673">
    <property type="protein sequence ID" value="ALG96770.1"/>
    <property type="molecule type" value="Genomic_DNA"/>
</dbReference>
<dbReference type="Proteomes" id="UP000202536">
    <property type="component" value="Segment"/>
</dbReference>
<organism evidence="1 2">
    <name type="scientific">Acidianus bottle-shaped virus 2 strain ABV2</name>
    <dbReference type="NCBI Taxonomy" id="1732173"/>
    <lineage>
        <taxon>Viruses</taxon>
        <taxon>Viruses incertae sedis</taxon>
        <taxon>Ampullaviridae</taxon>
        <taxon>Bottigliavirus</taxon>
        <taxon>Bottigliavirus puteoliense</taxon>
        <taxon>Bottigliavirus ABV2</taxon>
    </lineage>
</organism>
<proteinExistence type="predicted"/>
<dbReference type="GeneID" id="26637860"/>
<dbReference type="KEGG" id="vg:26637860"/>
<evidence type="ECO:0000313" key="1">
    <source>
        <dbReference type="EMBL" id="ALG96770.1"/>
    </source>
</evidence>
<name>A0A0N9NW70_9VIRU</name>
<sequence>MILFLIGIIYGAGGVLTLILYKDVKEMKSIFEQILSQMQDNDDEETNNFM</sequence>
<protein>
    <submittedName>
        <fullName evidence="1">Uncharacterized protein</fullName>
    </submittedName>
</protein>
<dbReference type="RefSeq" id="YP_009211292.1">
    <property type="nucleotide sequence ID" value="NC_028938.1"/>
</dbReference>